<reference evidence="7 8" key="1">
    <citation type="submission" date="2018-04" db="EMBL/GenBank/DDBJ databases">
        <title>Sphingobacterium cortibacter sp. nov.</title>
        <authorList>
            <person name="Li Y."/>
        </authorList>
    </citation>
    <scope>NUCLEOTIDE SEQUENCE [LARGE SCALE GENOMIC DNA]</scope>
    <source>
        <strain evidence="7 8">2c-3</strain>
    </source>
</reference>
<evidence type="ECO:0000259" key="6">
    <source>
        <dbReference type="PROSITE" id="PS51762"/>
    </source>
</evidence>
<organism evidence="7 8">
    <name type="scientific">Sphingobacterium corticibacter</name>
    <dbReference type="NCBI Taxonomy" id="2171749"/>
    <lineage>
        <taxon>Bacteria</taxon>
        <taxon>Pseudomonadati</taxon>
        <taxon>Bacteroidota</taxon>
        <taxon>Sphingobacteriia</taxon>
        <taxon>Sphingobacteriales</taxon>
        <taxon>Sphingobacteriaceae</taxon>
        <taxon>Sphingobacterium</taxon>
    </lineage>
</organism>
<sequence>MKRSSILACFIFQCMSICYAQDQNYQLVWSDEFEKTGAVDVQHWNFEKGFQRNHEDQWYQEENATIKNGVLVIEARKETKANPTYEVGSDHWAKSRKNVEYTSSSINTSGKQSWKYGRFEMRAKIPVGQGIWPAFWTLGVDREWPSNGEIDIMEYYQGNLLANIAVGTNRRWQAEWHNGKKAVAELGGAKWAQEFHVWRMDWDEEEIALYVDDMLLNKVPQSKLANKDGSGFYPFKQPHYMLLNLALGGDNGGEIDESLLPARYEIDYVRVYQKPSQRPKQVDTRTAFQPGELWLDQNGEHINAHGGGVLYHNGTYYWYGEKRGGKESQGVTVYSSKDLYSWKAEGLALKTSTDTSSPITQGSIIERPKVIYNEKTKKFVMYFHLELKGRGYEAAYVGLATSDHAVGPFTFHKAGRVNPKKWPLNMTKSQRQSTVSEKDHAEWWTPSWMEAIKDGLFVRRDFEGGQMARDMTLFVDDDQTAYHVYSAEDNLTIHIAELTKDYLGYTGKYVRVEPGGHNEAPALLKKDGKYYMVTSGCTGWAPNAARLLTADKMLGEWSRHDNPAVGSGADRTFESQSTHILPVHGKKDTFIFMADRWNPKNLKDSRYIWLPIEFSNDGLLFFQWQDSWKY</sequence>
<dbReference type="EMBL" id="QDKG01000001">
    <property type="protein sequence ID" value="PVH26948.1"/>
    <property type="molecule type" value="Genomic_DNA"/>
</dbReference>
<evidence type="ECO:0000256" key="4">
    <source>
        <dbReference type="ARBA" id="ARBA00023295"/>
    </source>
</evidence>
<evidence type="ECO:0000256" key="1">
    <source>
        <dbReference type="ARBA" id="ARBA00006865"/>
    </source>
</evidence>
<dbReference type="InterPro" id="IPR000757">
    <property type="entry name" value="Beta-glucanase-like"/>
</dbReference>
<dbReference type="InterPro" id="IPR023296">
    <property type="entry name" value="Glyco_hydro_beta-prop_sf"/>
</dbReference>
<dbReference type="PANTHER" id="PTHR22925">
    <property type="entry name" value="GLYCOSYL HYDROLASE 43 FAMILY MEMBER"/>
    <property type="match status" value="1"/>
</dbReference>
<comment type="similarity">
    <text evidence="1">Belongs to the glycosyl hydrolase 16 family.</text>
</comment>
<dbReference type="Gene3D" id="2.115.10.20">
    <property type="entry name" value="Glycosyl hydrolase domain, family 43"/>
    <property type="match status" value="1"/>
</dbReference>
<dbReference type="CDD" id="cd08023">
    <property type="entry name" value="GH16_laminarinase_like"/>
    <property type="match status" value="1"/>
</dbReference>
<keyword evidence="8" id="KW-1185">Reference proteome</keyword>
<keyword evidence="5" id="KW-0732">Signal</keyword>
<dbReference type="Pfam" id="PF04616">
    <property type="entry name" value="Glyco_hydro_43"/>
    <property type="match status" value="1"/>
</dbReference>
<feature type="domain" description="GH16" evidence="6">
    <location>
        <begin position="21"/>
        <end position="277"/>
    </location>
</feature>
<comment type="caution">
    <text evidence="7">The sequence shown here is derived from an EMBL/GenBank/DDBJ whole genome shotgun (WGS) entry which is preliminary data.</text>
</comment>
<evidence type="ECO:0000256" key="3">
    <source>
        <dbReference type="ARBA" id="ARBA00022801"/>
    </source>
</evidence>
<dbReference type="GO" id="GO:0005975">
    <property type="term" value="P:carbohydrate metabolic process"/>
    <property type="evidence" value="ECO:0007669"/>
    <property type="project" value="InterPro"/>
</dbReference>
<dbReference type="OrthoDB" id="9809583at2"/>
<proteinExistence type="inferred from homology"/>
<comment type="similarity">
    <text evidence="2">Belongs to the glycosyl hydrolase 43 family.</text>
</comment>
<evidence type="ECO:0000313" key="8">
    <source>
        <dbReference type="Proteomes" id="UP000245627"/>
    </source>
</evidence>
<evidence type="ECO:0000256" key="2">
    <source>
        <dbReference type="ARBA" id="ARBA00009865"/>
    </source>
</evidence>
<dbReference type="Pfam" id="PF00722">
    <property type="entry name" value="Glyco_hydro_16"/>
    <property type="match status" value="1"/>
</dbReference>
<gene>
    <name evidence="7" type="ORF">DC487_04965</name>
</gene>
<feature type="chain" id="PRO_5015489772" evidence="5">
    <location>
        <begin position="21"/>
        <end position="630"/>
    </location>
</feature>
<evidence type="ECO:0000256" key="5">
    <source>
        <dbReference type="SAM" id="SignalP"/>
    </source>
</evidence>
<dbReference type="PROSITE" id="PS51762">
    <property type="entry name" value="GH16_2"/>
    <property type="match status" value="1"/>
</dbReference>
<dbReference type="InterPro" id="IPR006710">
    <property type="entry name" value="Glyco_hydro_43"/>
</dbReference>
<dbReference type="SUPFAM" id="SSF49899">
    <property type="entry name" value="Concanavalin A-like lectins/glucanases"/>
    <property type="match status" value="1"/>
</dbReference>
<accession>A0A2T8HNC9</accession>
<keyword evidence="3" id="KW-0378">Hydrolase</keyword>
<dbReference type="AlphaFoldDB" id="A0A2T8HNC9"/>
<dbReference type="GO" id="GO:0004553">
    <property type="term" value="F:hydrolase activity, hydrolyzing O-glycosyl compounds"/>
    <property type="evidence" value="ECO:0007669"/>
    <property type="project" value="InterPro"/>
</dbReference>
<dbReference type="PANTHER" id="PTHR22925:SF3">
    <property type="entry name" value="GLYCOSYL HYDROLASE FAMILY PROTEIN 43"/>
    <property type="match status" value="1"/>
</dbReference>
<dbReference type="Proteomes" id="UP000245627">
    <property type="component" value="Unassembled WGS sequence"/>
</dbReference>
<feature type="signal peptide" evidence="5">
    <location>
        <begin position="1"/>
        <end position="20"/>
    </location>
</feature>
<dbReference type="InterPro" id="IPR013320">
    <property type="entry name" value="ConA-like_dom_sf"/>
</dbReference>
<keyword evidence="4" id="KW-0326">Glycosidase</keyword>
<dbReference type="CDD" id="cd18825">
    <property type="entry name" value="GH43_CtGH43-like"/>
    <property type="match status" value="1"/>
</dbReference>
<dbReference type="Gene3D" id="2.60.120.200">
    <property type="match status" value="1"/>
</dbReference>
<name>A0A2T8HNC9_9SPHI</name>
<evidence type="ECO:0000313" key="7">
    <source>
        <dbReference type="EMBL" id="PVH26948.1"/>
    </source>
</evidence>
<dbReference type="SUPFAM" id="SSF75005">
    <property type="entry name" value="Arabinanase/levansucrase/invertase"/>
    <property type="match status" value="1"/>
</dbReference>
<protein>
    <submittedName>
        <fullName evidence="7">Beta-glucanase</fullName>
    </submittedName>
</protein>